<protein>
    <submittedName>
        <fullName evidence="2">Uncharacterized protein</fullName>
    </submittedName>
</protein>
<dbReference type="Proteomes" id="UP000255110">
    <property type="component" value="Unassembled WGS sequence"/>
</dbReference>
<reference evidence="1 3" key="1">
    <citation type="submission" date="2015-11" db="EMBL/GenBank/DDBJ databases">
        <title>Genomic analysis of 38 Legionella species identifies large and diverse effector repertoires.</title>
        <authorList>
            <person name="Burstein D."/>
            <person name="Amaro F."/>
            <person name="Zusman T."/>
            <person name="Lifshitz Z."/>
            <person name="Cohen O."/>
            <person name="Gilbert J.A."/>
            <person name="Pupko T."/>
            <person name="Shuman H.A."/>
            <person name="Segal G."/>
        </authorList>
    </citation>
    <scope>NUCLEOTIDE SEQUENCE [LARGE SCALE GENOMIC DNA]</scope>
    <source>
        <strain evidence="1 3">SC-18-C9</strain>
    </source>
</reference>
<accession>A0A378LBG1</accession>
<sequence>MSHLLDLYKQYKSLISVKRILLSLFLKIADQYASREHHLKFLISDLLLQIEEKG</sequence>
<evidence type="ECO:0000313" key="2">
    <source>
        <dbReference type="EMBL" id="STY24047.1"/>
    </source>
</evidence>
<proteinExistence type="predicted"/>
<gene>
    <name evidence="1" type="ORF">Lstg_3315</name>
    <name evidence="2" type="ORF">NCTC11991_02663</name>
</gene>
<dbReference type="EMBL" id="UGOY01000001">
    <property type="protein sequence ID" value="STY24047.1"/>
    <property type="molecule type" value="Genomic_DNA"/>
</dbReference>
<name>A0A378LBG1_9GAMM</name>
<dbReference type="STRING" id="460.Lstg_3315"/>
<dbReference type="EMBL" id="LNYZ01000042">
    <property type="protein sequence ID" value="KTD70313.1"/>
    <property type="molecule type" value="Genomic_DNA"/>
</dbReference>
<dbReference type="Proteomes" id="UP000054820">
    <property type="component" value="Unassembled WGS sequence"/>
</dbReference>
<evidence type="ECO:0000313" key="1">
    <source>
        <dbReference type="EMBL" id="KTD70313.1"/>
    </source>
</evidence>
<evidence type="ECO:0000313" key="4">
    <source>
        <dbReference type="Proteomes" id="UP000255110"/>
    </source>
</evidence>
<organism evidence="2 4">
    <name type="scientific">Legionella steigerwaltii</name>
    <dbReference type="NCBI Taxonomy" id="460"/>
    <lineage>
        <taxon>Bacteria</taxon>
        <taxon>Pseudomonadati</taxon>
        <taxon>Pseudomonadota</taxon>
        <taxon>Gammaproteobacteria</taxon>
        <taxon>Legionellales</taxon>
        <taxon>Legionellaceae</taxon>
        <taxon>Legionella</taxon>
    </lineage>
</organism>
<evidence type="ECO:0000313" key="3">
    <source>
        <dbReference type="Proteomes" id="UP000054820"/>
    </source>
</evidence>
<keyword evidence="3" id="KW-1185">Reference proteome</keyword>
<reference evidence="2 4" key="2">
    <citation type="submission" date="2018-06" db="EMBL/GenBank/DDBJ databases">
        <authorList>
            <consortium name="Pathogen Informatics"/>
            <person name="Doyle S."/>
        </authorList>
    </citation>
    <scope>NUCLEOTIDE SEQUENCE [LARGE SCALE GENOMIC DNA]</scope>
    <source>
        <strain evidence="2 4">NCTC11991</strain>
    </source>
</reference>
<dbReference type="AlphaFoldDB" id="A0A378LBG1"/>